<evidence type="ECO:0000313" key="3">
    <source>
        <dbReference type="Proteomes" id="UP000324222"/>
    </source>
</evidence>
<organism evidence="2 3">
    <name type="scientific">Portunus trituberculatus</name>
    <name type="common">Swimming crab</name>
    <name type="synonym">Neptunus trituberculatus</name>
    <dbReference type="NCBI Taxonomy" id="210409"/>
    <lineage>
        <taxon>Eukaryota</taxon>
        <taxon>Metazoa</taxon>
        <taxon>Ecdysozoa</taxon>
        <taxon>Arthropoda</taxon>
        <taxon>Crustacea</taxon>
        <taxon>Multicrustacea</taxon>
        <taxon>Malacostraca</taxon>
        <taxon>Eumalacostraca</taxon>
        <taxon>Eucarida</taxon>
        <taxon>Decapoda</taxon>
        <taxon>Pleocyemata</taxon>
        <taxon>Brachyura</taxon>
        <taxon>Eubrachyura</taxon>
        <taxon>Portunoidea</taxon>
        <taxon>Portunidae</taxon>
        <taxon>Portuninae</taxon>
        <taxon>Portunus</taxon>
    </lineage>
</organism>
<feature type="region of interest" description="Disordered" evidence="1">
    <location>
        <begin position="1"/>
        <end position="122"/>
    </location>
</feature>
<evidence type="ECO:0000313" key="2">
    <source>
        <dbReference type="EMBL" id="MPC86374.1"/>
    </source>
</evidence>
<accession>A0A5B7J1L9</accession>
<keyword evidence="3" id="KW-1185">Reference proteome</keyword>
<dbReference type="AlphaFoldDB" id="A0A5B7J1L9"/>
<feature type="compositionally biased region" description="Basic and acidic residues" evidence="1">
    <location>
        <begin position="1"/>
        <end position="72"/>
    </location>
</feature>
<name>A0A5B7J1L9_PORTR</name>
<sequence length="122" mass="13643">MAGGEGGERKVRCRKRKEEGKTRENNCQRRRDEGRAPGERRKEGRKEGKHQEGGTKGRRLKEEGRKDGPSEPRRKHGQLGPRAPPSRQCAGSRAPRKLLSTASASQRQASRQMATTYPTALL</sequence>
<gene>
    <name evidence="2" type="ORF">E2C01_081199</name>
</gene>
<dbReference type="Proteomes" id="UP000324222">
    <property type="component" value="Unassembled WGS sequence"/>
</dbReference>
<reference evidence="2 3" key="1">
    <citation type="submission" date="2019-05" db="EMBL/GenBank/DDBJ databases">
        <title>Another draft genome of Portunus trituberculatus and its Hox gene families provides insights of decapod evolution.</title>
        <authorList>
            <person name="Jeong J.-H."/>
            <person name="Song I."/>
            <person name="Kim S."/>
            <person name="Choi T."/>
            <person name="Kim D."/>
            <person name="Ryu S."/>
            <person name="Kim W."/>
        </authorList>
    </citation>
    <scope>NUCLEOTIDE SEQUENCE [LARGE SCALE GENOMIC DNA]</scope>
    <source>
        <tissue evidence="2">Muscle</tissue>
    </source>
</reference>
<evidence type="ECO:0000256" key="1">
    <source>
        <dbReference type="SAM" id="MobiDB-lite"/>
    </source>
</evidence>
<feature type="compositionally biased region" description="Low complexity" evidence="1">
    <location>
        <begin position="102"/>
        <end position="112"/>
    </location>
</feature>
<protein>
    <submittedName>
        <fullName evidence="2">Uncharacterized protein</fullName>
    </submittedName>
</protein>
<proteinExistence type="predicted"/>
<dbReference type="EMBL" id="VSRR010071257">
    <property type="protein sequence ID" value="MPC86374.1"/>
    <property type="molecule type" value="Genomic_DNA"/>
</dbReference>
<comment type="caution">
    <text evidence="2">The sequence shown here is derived from an EMBL/GenBank/DDBJ whole genome shotgun (WGS) entry which is preliminary data.</text>
</comment>
<feature type="compositionally biased region" description="Polar residues" evidence="1">
    <location>
        <begin position="113"/>
        <end position="122"/>
    </location>
</feature>